<accession>A0ABR6WVJ1</accession>
<comment type="caution">
    <text evidence="1">The sequence shown here is derived from an EMBL/GenBank/DDBJ whole genome shotgun (WGS) entry which is preliminary data.</text>
</comment>
<dbReference type="RefSeq" id="WP_186842518.1">
    <property type="nucleotide sequence ID" value="NZ_WJBC01000012.1"/>
</dbReference>
<protein>
    <submittedName>
        <fullName evidence="1">BREX-1 system phosphatase PglZ type A</fullName>
    </submittedName>
</protein>
<sequence>MAELNLKQITDKLNAEFSGENRKLVFWYDDHGDFATEIETLELTGAKLYRLAPDNQFQTKYFLERVDTVTSYLVYAPFPRPPVRDNHLEDTIRYSKVFHADRVSLLTVDLGIDEKYKPVIQKYIKFFSARERTQRFYDLEIENFTRETIEVALMSVLCKTRTASFEEVVRVVLMDESVSENSSEDNRFDQNKMLGEFEKYDLLIPFWGLCEEHFGYNDVTPNLEKLVVTLFVTYTARYLQADLPEGLKSFVSYKSGNIIAFLDSLMNNVLYREKYDDLSAYVARGLNAGAVFKGYDPGALMACDTFAVIDRVIIAWIIERLLAEDTGAKLSDLTIPAICEERQKKHFADVFNTSYGLFNHAYYLIISANYQCQNNFKSVVDRYLEADYRIDGHYRKFYYYFDQLSETVGFEKLRDLVENIYTNEYLTKVMIGWNDALVSEGLPAGLPLQRRFYEQLIRPIKDKLVVIISDALRYEVGHELFLKLQDDEKCTARLSGMLGVLPSYTRLGMAALLPHKTLTISDDYKVLVDGCTADDLKQRETILKSYVPNSRCVQFDEIRAMKKAELRDVFTGMDVVYIYHNQIDARGDKQNTENEVFTACEEAINEIHGLIKRLSVNANTYHFMVTADHGFIYKRDKLQESDKISNGAGKDALVNRRFIIHQQALSGDGIASMPTGKIMGNDDTKTVSFPVSSNVFKVAGGGQNFVHGGSSPQEMIIPVIDVKTEKGRIETRPAQIMLVSMVQKINNLIVFLEFMQSEPVGDGIVATSYRIYFISEDNEKISNEQSYTADNKDDNAQQRIFRLQFSFKNKQYDKSKQYYLVAIDEKNGVEVLRHGVAMDLAFANDFGF</sequence>
<organism evidence="1 2">
    <name type="scientific">Acetobacterium fimetarium</name>
    <dbReference type="NCBI Taxonomy" id="52691"/>
    <lineage>
        <taxon>Bacteria</taxon>
        <taxon>Bacillati</taxon>
        <taxon>Bacillota</taxon>
        <taxon>Clostridia</taxon>
        <taxon>Eubacteriales</taxon>
        <taxon>Eubacteriaceae</taxon>
        <taxon>Acetobacterium</taxon>
    </lineage>
</organism>
<keyword evidence="2" id="KW-1185">Reference proteome</keyword>
<dbReference type="NCBIfam" id="TIGR02687">
    <property type="entry name" value="BREX-1 system phosphatase PglZ type A"/>
    <property type="match status" value="1"/>
</dbReference>
<proteinExistence type="predicted"/>
<gene>
    <name evidence="1" type="primary">pglZ</name>
    <name evidence="1" type="ORF">GH808_09335</name>
</gene>
<dbReference type="EMBL" id="WJBC01000012">
    <property type="protein sequence ID" value="MBC3804632.1"/>
    <property type="molecule type" value="Genomic_DNA"/>
</dbReference>
<name>A0ABR6WVJ1_9FIRM</name>
<reference evidence="1 2" key="1">
    <citation type="journal article" date="2020" name="mSystems">
        <title>Defining Genomic and Predicted Metabolic Features of the Acetobacterium Genus.</title>
        <authorList>
            <person name="Ross D.E."/>
            <person name="Marshall C.W."/>
            <person name="Gulliver D."/>
            <person name="May H.D."/>
            <person name="Norman R.S."/>
        </authorList>
    </citation>
    <scope>NUCLEOTIDE SEQUENCE [LARGE SCALE GENOMIC DNA]</scope>
    <source>
        <strain evidence="1 2">DSM 8238</strain>
    </source>
</reference>
<dbReference type="Proteomes" id="UP000603234">
    <property type="component" value="Unassembled WGS sequence"/>
</dbReference>
<evidence type="ECO:0000313" key="1">
    <source>
        <dbReference type="EMBL" id="MBC3804632.1"/>
    </source>
</evidence>
<dbReference type="InterPro" id="IPR014060">
    <property type="entry name" value="PglZ"/>
</dbReference>
<dbReference type="Pfam" id="PF08665">
    <property type="entry name" value="PglZ"/>
    <property type="match status" value="1"/>
</dbReference>
<evidence type="ECO:0000313" key="2">
    <source>
        <dbReference type="Proteomes" id="UP000603234"/>
    </source>
</evidence>